<proteinExistence type="predicted"/>
<dbReference type="PANTHER" id="PTHR42912:SF80">
    <property type="entry name" value="METHYLTRANSFERASE DOMAIN-CONTAINING PROTEIN"/>
    <property type="match status" value="1"/>
</dbReference>
<evidence type="ECO:0000313" key="3">
    <source>
        <dbReference type="Proteomes" id="UP000198723"/>
    </source>
</evidence>
<organism evidence="2 3">
    <name type="scientific">Rhizobium aethiopicum</name>
    <dbReference type="NCBI Taxonomy" id="1138170"/>
    <lineage>
        <taxon>Bacteria</taxon>
        <taxon>Pseudomonadati</taxon>
        <taxon>Pseudomonadota</taxon>
        <taxon>Alphaproteobacteria</taxon>
        <taxon>Hyphomicrobiales</taxon>
        <taxon>Rhizobiaceae</taxon>
        <taxon>Rhizobium/Agrobacterium group</taxon>
        <taxon>Rhizobium</taxon>
    </lineage>
</organism>
<dbReference type="InterPro" id="IPR029063">
    <property type="entry name" value="SAM-dependent_MTases_sf"/>
</dbReference>
<gene>
    <name evidence="2" type="ORF">GA0061105_10194</name>
</gene>
<accession>A0A1C3XW69</accession>
<evidence type="ECO:0000313" key="2">
    <source>
        <dbReference type="EMBL" id="SCB56266.1"/>
    </source>
</evidence>
<dbReference type="GO" id="GO:0032259">
    <property type="term" value="P:methylation"/>
    <property type="evidence" value="ECO:0007669"/>
    <property type="project" value="UniProtKB-KW"/>
</dbReference>
<reference evidence="2 3" key="1">
    <citation type="submission" date="2016-08" db="EMBL/GenBank/DDBJ databases">
        <authorList>
            <person name="Seilhamer J.J."/>
        </authorList>
    </citation>
    <scope>NUCLEOTIDE SEQUENCE [LARGE SCALE GENOMIC DNA]</scope>
    <source>
        <strain evidence="2 3">HBR26</strain>
    </source>
</reference>
<sequence>MSSITEGNAEQYGDSRKLAARARLRSEYTIAETGWFPWVAAQLPLKPGDRILDVGCGPAWFWAATAGLLPENLQLTLADLSPGMINEAVARCSALPFASVEGHQADAAALPFEDGAFDLVIAMHMLYHLPNPAAGIAEMSRVLKPGGFLAVTTNGDGDMREIYQLTTVFGSAPTNPAAEAFGYEAAEQSMRSQFANVTMSQHPASLRITEPEDVFLALTSYPPGEGASETQLARFRQAIADAFAQSDGVLEVSKQTGLFLSRKTA</sequence>
<dbReference type="InterPro" id="IPR013216">
    <property type="entry name" value="Methyltransf_11"/>
</dbReference>
<protein>
    <submittedName>
        <fullName evidence="2">Methyltransferase domain-containing protein</fullName>
    </submittedName>
</protein>
<dbReference type="PANTHER" id="PTHR42912">
    <property type="entry name" value="METHYLTRANSFERASE"/>
    <property type="match status" value="1"/>
</dbReference>
<dbReference type="Pfam" id="PF08241">
    <property type="entry name" value="Methyltransf_11"/>
    <property type="match status" value="1"/>
</dbReference>
<dbReference type="SUPFAM" id="SSF53335">
    <property type="entry name" value="S-adenosyl-L-methionine-dependent methyltransferases"/>
    <property type="match status" value="1"/>
</dbReference>
<dbReference type="Gene3D" id="3.40.50.150">
    <property type="entry name" value="Vaccinia Virus protein VP39"/>
    <property type="match status" value="1"/>
</dbReference>
<dbReference type="RefSeq" id="WP_092747322.1">
    <property type="nucleotide sequence ID" value="NZ_FMAJ01000001.1"/>
</dbReference>
<dbReference type="Proteomes" id="UP000198723">
    <property type="component" value="Unassembled WGS sequence"/>
</dbReference>
<dbReference type="STRING" id="1138170.GA0061105_10194"/>
<dbReference type="EMBL" id="FMAJ01000001">
    <property type="protein sequence ID" value="SCB56266.1"/>
    <property type="molecule type" value="Genomic_DNA"/>
</dbReference>
<feature type="domain" description="Methyltransferase type 11" evidence="1">
    <location>
        <begin position="52"/>
        <end position="150"/>
    </location>
</feature>
<name>A0A1C3XW69_9HYPH</name>
<dbReference type="CDD" id="cd02440">
    <property type="entry name" value="AdoMet_MTases"/>
    <property type="match status" value="1"/>
</dbReference>
<dbReference type="InterPro" id="IPR050508">
    <property type="entry name" value="Methyltransf_Superfamily"/>
</dbReference>
<keyword evidence="2" id="KW-0489">Methyltransferase</keyword>
<dbReference type="AlphaFoldDB" id="A0A1C3XW69"/>
<evidence type="ECO:0000259" key="1">
    <source>
        <dbReference type="Pfam" id="PF08241"/>
    </source>
</evidence>
<dbReference type="GO" id="GO:0008757">
    <property type="term" value="F:S-adenosylmethionine-dependent methyltransferase activity"/>
    <property type="evidence" value="ECO:0007669"/>
    <property type="project" value="InterPro"/>
</dbReference>
<keyword evidence="2" id="KW-0808">Transferase</keyword>